<dbReference type="NCBIfam" id="TIGR01727">
    <property type="entry name" value="oligo_HPY"/>
    <property type="match status" value="1"/>
</dbReference>
<evidence type="ECO:0000313" key="6">
    <source>
        <dbReference type="EMBL" id="MET3682780.1"/>
    </source>
</evidence>
<proteinExistence type="inferred from homology"/>
<protein>
    <submittedName>
        <fullName evidence="6">Oligopeptide/dipeptide ABC transporter ATP-binding protein</fullName>
    </submittedName>
</protein>
<accession>A0ABV2KW38</accession>
<dbReference type="Gene3D" id="3.40.50.300">
    <property type="entry name" value="P-loop containing nucleotide triphosphate hydrolases"/>
    <property type="match status" value="1"/>
</dbReference>
<comment type="caution">
    <text evidence="6">The sequence shown here is derived from an EMBL/GenBank/DDBJ whole genome shotgun (WGS) entry which is preliminary data.</text>
</comment>
<dbReference type="InterPro" id="IPR003439">
    <property type="entry name" value="ABC_transporter-like_ATP-bd"/>
</dbReference>
<dbReference type="InterPro" id="IPR003593">
    <property type="entry name" value="AAA+_ATPase"/>
</dbReference>
<keyword evidence="2" id="KW-0813">Transport</keyword>
<dbReference type="SUPFAM" id="SSF52540">
    <property type="entry name" value="P-loop containing nucleoside triphosphate hydrolases"/>
    <property type="match status" value="1"/>
</dbReference>
<dbReference type="PROSITE" id="PS50893">
    <property type="entry name" value="ABC_TRANSPORTER_2"/>
    <property type="match status" value="1"/>
</dbReference>
<keyword evidence="3" id="KW-0547">Nucleotide-binding</keyword>
<dbReference type="InterPro" id="IPR027417">
    <property type="entry name" value="P-loop_NTPase"/>
</dbReference>
<evidence type="ECO:0000259" key="5">
    <source>
        <dbReference type="PROSITE" id="PS50893"/>
    </source>
</evidence>
<comment type="similarity">
    <text evidence="1">Belongs to the ABC transporter superfamily.</text>
</comment>
<keyword evidence="4 6" id="KW-0067">ATP-binding</keyword>
<dbReference type="InterPro" id="IPR050319">
    <property type="entry name" value="ABC_transp_ATP-bind"/>
</dbReference>
<feature type="domain" description="ABC transporter" evidence="5">
    <location>
        <begin position="9"/>
        <end position="259"/>
    </location>
</feature>
<evidence type="ECO:0000256" key="1">
    <source>
        <dbReference type="ARBA" id="ARBA00005417"/>
    </source>
</evidence>
<dbReference type="CDD" id="cd03257">
    <property type="entry name" value="ABC_NikE_OppD_transporters"/>
    <property type="match status" value="1"/>
</dbReference>
<dbReference type="PROSITE" id="PS00211">
    <property type="entry name" value="ABC_TRANSPORTER_1"/>
    <property type="match status" value="1"/>
</dbReference>
<gene>
    <name evidence="6" type="ORF">ABID56_000870</name>
</gene>
<evidence type="ECO:0000313" key="7">
    <source>
        <dbReference type="Proteomes" id="UP001549167"/>
    </source>
</evidence>
<reference evidence="6 7" key="1">
    <citation type="submission" date="2024-06" db="EMBL/GenBank/DDBJ databases">
        <title>Genomic Encyclopedia of Type Strains, Phase IV (KMG-IV): sequencing the most valuable type-strain genomes for metagenomic binning, comparative biology and taxonomic classification.</title>
        <authorList>
            <person name="Goeker M."/>
        </authorList>
    </citation>
    <scope>NUCLEOTIDE SEQUENCE [LARGE SCALE GENOMIC DNA]</scope>
    <source>
        <strain evidence="6 7">DSM 23520</strain>
    </source>
</reference>
<dbReference type="NCBIfam" id="NF008453">
    <property type="entry name" value="PRK11308.1"/>
    <property type="match status" value="1"/>
</dbReference>
<dbReference type="SMART" id="SM00382">
    <property type="entry name" value="AAA"/>
    <property type="match status" value="1"/>
</dbReference>
<evidence type="ECO:0000256" key="2">
    <source>
        <dbReference type="ARBA" id="ARBA00022448"/>
    </source>
</evidence>
<name>A0ABV2KW38_9BACI</name>
<dbReference type="GO" id="GO:0005524">
    <property type="term" value="F:ATP binding"/>
    <property type="evidence" value="ECO:0007669"/>
    <property type="project" value="UniProtKB-KW"/>
</dbReference>
<evidence type="ECO:0000256" key="4">
    <source>
        <dbReference type="ARBA" id="ARBA00022840"/>
    </source>
</evidence>
<evidence type="ECO:0000256" key="3">
    <source>
        <dbReference type="ARBA" id="ARBA00022741"/>
    </source>
</evidence>
<dbReference type="PANTHER" id="PTHR43776">
    <property type="entry name" value="TRANSPORT ATP-BINDING PROTEIN"/>
    <property type="match status" value="1"/>
</dbReference>
<sequence>MSETSQPILQLDNVNKHFPIRGGFLRRVQHQVFAVNNISIDVEAGDSVGIVGESGCGKSTLGKTILNLEEATSGNIYFKGQNITDMKEKAFKEFKKNMQIIFQDPFASLDPRQRVGDTLEEPFVIHTDLSKEERQERVLGLLHEVGLNASHYYNYPHQFSGGQRQRIGIARAIALNPELIICDEAVSALDVSVQAQVLKLLQNIQDKYELTYLFISHDLGVVRHFCNKILVMYLGHMVEWAPIDELYDNPLHPYTEALLNAIPRPVPGRNQERVKLEGDLPSPSDPPQGCPFNTRCPIATDVCREKMPEWVEVTDDHFVACHHRT</sequence>
<dbReference type="Proteomes" id="UP001549167">
    <property type="component" value="Unassembled WGS sequence"/>
</dbReference>
<dbReference type="InterPro" id="IPR017871">
    <property type="entry name" value="ABC_transporter-like_CS"/>
</dbReference>
<dbReference type="EMBL" id="JBEPMX010000003">
    <property type="protein sequence ID" value="MET3682780.1"/>
    <property type="molecule type" value="Genomic_DNA"/>
</dbReference>
<dbReference type="Pfam" id="PF00005">
    <property type="entry name" value="ABC_tran"/>
    <property type="match status" value="1"/>
</dbReference>
<dbReference type="InterPro" id="IPR013563">
    <property type="entry name" value="Oligopep_ABC_C"/>
</dbReference>
<organism evidence="6 7">
    <name type="scientific">Alkalibacillus flavidus</name>
    <dbReference type="NCBI Taxonomy" id="546021"/>
    <lineage>
        <taxon>Bacteria</taxon>
        <taxon>Bacillati</taxon>
        <taxon>Bacillota</taxon>
        <taxon>Bacilli</taxon>
        <taxon>Bacillales</taxon>
        <taxon>Bacillaceae</taxon>
        <taxon>Alkalibacillus</taxon>
    </lineage>
</organism>
<dbReference type="PANTHER" id="PTHR43776:SF8">
    <property type="entry name" value="ABC TRANSPORTER, ATP-BINDING PROTEIN"/>
    <property type="match status" value="1"/>
</dbReference>
<keyword evidence="7" id="KW-1185">Reference proteome</keyword>
<dbReference type="Pfam" id="PF08352">
    <property type="entry name" value="oligo_HPY"/>
    <property type="match status" value="1"/>
</dbReference>
<dbReference type="RefSeq" id="WP_354219390.1">
    <property type="nucleotide sequence ID" value="NZ_JBEPMX010000003.1"/>
</dbReference>